<evidence type="ECO:0000259" key="2">
    <source>
        <dbReference type="PROSITE" id="PS51841"/>
    </source>
</evidence>
<dbReference type="Pfam" id="PF00932">
    <property type="entry name" value="LTD"/>
    <property type="match status" value="1"/>
</dbReference>
<name>A0A1F6EZU1_9BACT</name>
<gene>
    <name evidence="3" type="ORF">A3A39_00700</name>
</gene>
<dbReference type="EMBL" id="MFLZ01000042">
    <property type="protein sequence ID" value="OGG79127.1"/>
    <property type="molecule type" value="Genomic_DNA"/>
</dbReference>
<dbReference type="SUPFAM" id="SSF74853">
    <property type="entry name" value="Lamin A/C globular tail domain"/>
    <property type="match status" value="1"/>
</dbReference>
<evidence type="ECO:0000313" key="3">
    <source>
        <dbReference type="EMBL" id="OGG79127.1"/>
    </source>
</evidence>
<feature type="domain" description="LTD" evidence="2">
    <location>
        <begin position="343"/>
        <end position="474"/>
    </location>
</feature>
<evidence type="ECO:0000313" key="4">
    <source>
        <dbReference type="Proteomes" id="UP000177372"/>
    </source>
</evidence>
<dbReference type="InterPro" id="IPR045826">
    <property type="entry name" value="SpaA_PFL_dom_2"/>
</dbReference>
<protein>
    <recommendedName>
        <fullName evidence="2">LTD domain-containing protein</fullName>
    </recommendedName>
</protein>
<dbReference type="STRING" id="1798512.A3A39_00700"/>
<dbReference type="Gene3D" id="2.40.160.150">
    <property type="match status" value="2"/>
</dbReference>
<sequence length="517" mass="53327">MEHNARKVWRLAIATASVSFLVAVPALALAASLPGFGFDEGQSEAFGTRIFRSIIERLCQVQEARGNRVILVDPSRCAPPPPLAATLTLWKVVVNDDGGTATTTNFQAKIDGANVPWGVAQTVSAGAHTASETALPGYTASDWGGDCDEDGTITLAGGENKTCTITNDDLSGRLVVDKLTQPSGSVREFSILASGTGTITGGGAGVVTDAANKEYEVTAGTYSVEEAVPDGWAQVSSTCEDVEIGIGEAETCTITNAKLPTLTLMKTVTNDDEGVATTTDFQARIDGSNVPWGVAQTVSVGPHTASETTLAGYTASDWGDDCAADGSITLAAGENKTCTVTNDDNHVVVEGKLLITEVLYDLSNAEGDPQGSEPANEWVEIYNGTAATMNLSGFTLNDNATTSLDAIPVGIFLAPNTYLVVFGATTTESFWTIPPGAMTVVLATNIGNGLANGGDRVVLKGPGGEEVDSVSWGTDTSAFDPSVTLAPDGNSITRTSPTTDTNTAADWVADPTPSPGS</sequence>
<feature type="region of interest" description="Disordered" evidence="1">
    <location>
        <begin position="471"/>
        <end position="517"/>
    </location>
</feature>
<proteinExistence type="predicted"/>
<organism evidence="3 4">
    <name type="scientific">Candidatus Kaiserbacteria bacterium RIFCSPLOWO2_01_FULL_54_13</name>
    <dbReference type="NCBI Taxonomy" id="1798512"/>
    <lineage>
        <taxon>Bacteria</taxon>
        <taxon>Candidatus Kaiseribacteriota</taxon>
    </lineage>
</organism>
<dbReference type="AlphaFoldDB" id="A0A1F6EZU1"/>
<accession>A0A1F6EZU1</accession>
<dbReference type="Gene3D" id="2.60.40.1260">
    <property type="entry name" value="Lamin Tail domain"/>
    <property type="match status" value="1"/>
</dbReference>
<dbReference type="Pfam" id="PF19403">
    <property type="entry name" value="SpaA_2"/>
    <property type="match status" value="3"/>
</dbReference>
<reference evidence="3 4" key="1">
    <citation type="journal article" date="2016" name="Nat. Commun.">
        <title>Thousands of microbial genomes shed light on interconnected biogeochemical processes in an aquifer system.</title>
        <authorList>
            <person name="Anantharaman K."/>
            <person name="Brown C.T."/>
            <person name="Hug L.A."/>
            <person name="Sharon I."/>
            <person name="Castelle C.J."/>
            <person name="Probst A.J."/>
            <person name="Thomas B.C."/>
            <person name="Singh A."/>
            <person name="Wilkins M.J."/>
            <person name="Karaoz U."/>
            <person name="Brodie E.L."/>
            <person name="Williams K.H."/>
            <person name="Hubbard S.S."/>
            <person name="Banfield J.F."/>
        </authorList>
    </citation>
    <scope>NUCLEOTIDE SEQUENCE [LARGE SCALE GENOMIC DNA]</scope>
</reference>
<dbReference type="Proteomes" id="UP000177372">
    <property type="component" value="Unassembled WGS sequence"/>
</dbReference>
<dbReference type="InterPro" id="IPR036415">
    <property type="entry name" value="Lamin_tail_dom_sf"/>
</dbReference>
<dbReference type="InterPro" id="IPR001322">
    <property type="entry name" value="Lamin_tail_dom"/>
</dbReference>
<dbReference type="PROSITE" id="PS51841">
    <property type="entry name" value="LTD"/>
    <property type="match status" value="1"/>
</dbReference>
<evidence type="ECO:0000256" key="1">
    <source>
        <dbReference type="SAM" id="MobiDB-lite"/>
    </source>
</evidence>
<feature type="compositionally biased region" description="Polar residues" evidence="1">
    <location>
        <begin position="490"/>
        <end position="504"/>
    </location>
</feature>
<comment type="caution">
    <text evidence="3">The sequence shown here is derived from an EMBL/GenBank/DDBJ whole genome shotgun (WGS) entry which is preliminary data.</text>
</comment>